<reference evidence="7" key="1">
    <citation type="submission" date="2017-07" db="EMBL/GenBank/DDBJ databases">
        <title>Comparative genome mining reveals phylogenetic distribution patterns of secondary metabolites in Amycolatopsis.</title>
        <authorList>
            <person name="Adamek M."/>
            <person name="Alanjary M."/>
            <person name="Sales-Ortells H."/>
            <person name="Goodfellow M."/>
            <person name="Bull A.T."/>
            <person name="Kalinowski J."/>
            <person name="Ziemert N."/>
        </authorList>
    </citation>
    <scope>NUCLEOTIDE SEQUENCE [LARGE SCALE GENOMIC DNA]</scope>
    <source>
        <strain evidence="7">H5</strain>
    </source>
</reference>
<evidence type="ECO:0000313" key="7">
    <source>
        <dbReference type="Proteomes" id="UP000215199"/>
    </source>
</evidence>
<dbReference type="PROSITE" id="PS50977">
    <property type="entry name" value="HTH_TETR_2"/>
    <property type="match status" value="1"/>
</dbReference>
<dbReference type="Gene3D" id="1.10.10.60">
    <property type="entry name" value="Homeodomain-like"/>
    <property type="match status" value="1"/>
</dbReference>
<dbReference type="InterPro" id="IPR011075">
    <property type="entry name" value="TetR_C"/>
</dbReference>
<name>A0A229T4Z5_9PSEU</name>
<feature type="DNA-binding region" description="H-T-H motif" evidence="4">
    <location>
        <begin position="29"/>
        <end position="48"/>
    </location>
</feature>
<gene>
    <name evidence="6" type="ORF">CF165_20395</name>
</gene>
<accession>A0A229T4Z5</accession>
<dbReference type="PROSITE" id="PS01081">
    <property type="entry name" value="HTH_TETR_1"/>
    <property type="match status" value="1"/>
</dbReference>
<feature type="domain" description="HTH tetR-type" evidence="5">
    <location>
        <begin position="6"/>
        <end position="66"/>
    </location>
</feature>
<dbReference type="RefSeq" id="WP_093949128.1">
    <property type="nucleotide sequence ID" value="NZ_NMUL01000019.1"/>
</dbReference>
<organism evidence="6 7">
    <name type="scientific">Amycolatopsis vastitatis</name>
    <dbReference type="NCBI Taxonomy" id="1905142"/>
    <lineage>
        <taxon>Bacteria</taxon>
        <taxon>Bacillati</taxon>
        <taxon>Actinomycetota</taxon>
        <taxon>Actinomycetes</taxon>
        <taxon>Pseudonocardiales</taxon>
        <taxon>Pseudonocardiaceae</taxon>
        <taxon>Amycolatopsis</taxon>
    </lineage>
</organism>
<dbReference type="InterPro" id="IPR023772">
    <property type="entry name" value="DNA-bd_HTH_TetR-type_CS"/>
</dbReference>
<evidence type="ECO:0000259" key="5">
    <source>
        <dbReference type="PROSITE" id="PS50977"/>
    </source>
</evidence>
<evidence type="ECO:0000256" key="1">
    <source>
        <dbReference type="ARBA" id="ARBA00023015"/>
    </source>
</evidence>
<dbReference type="GO" id="GO:0003677">
    <property type="term" value="F:DNA binding"/>
    <property type="evidence" value="ECO:0007669"/>
    <property type="project" value="UniProtKB-UniRule"/>
</dbReference>
<dbReference type="Pfam" id="PF16925">
    <property type="entry name" value="TetR_C_13"/>
    <property type="match status" value="1"/>
</dbReference>
<dbReference type="OrthoDB" id="9805134at2"/>
<evidence type="ECO:0000313" key="6">
    <source>
        <dbReference type="EMBL" id="OXM66315.1"/>
    </source>
</evidence>
<dbReference type="InterPro" id="IPR001647">
    <property type="entry name" value="HTH_TetR"/>
</dbReference>
<dbReference type="Gene3D" id="1.10.357.10">
    <property type="entry name" value="Tetracycline Repressor, domain 2"/>
    <property type="match status" value="1"/>
</dbReference>
<evidence type="ECO:0000256" key="3">
    <source>
        <dbReference type="ARBA" id="ARBA00023163"/>
    </source>
</evidence>
<dbReference type="Proteomes" id="UP000215199">
    <property type="component" value="Unassembled WGS sequence"/>
</dbReference>
<protein>
    <submittedName>
        <fullName evidence="6">TetR family transcriptional regulator</fullName>
    </submittedName>
</protein>
<evidence type="ECO:0000256" key="2">
    <source>
        <dbReference type="ARBA" id="ARBA00023125"/>
    </source>
</evidence>
<dbReference type="InterPro" id="IPR036271">
    <property type="entry name" value="Tet_transcr_reg_TetR-rel_C_sf"/>
</dbReference>
<dbReference type="SUPFAM" id="SSF48498">
    <property type="entry name" value="Tetracyclin repressor-like, C-terminal domain"/>
    <property type="match status" value="1"/>
</dbReference>
<dbReference type="InterPro" id="IPR009057">
    <property type="entry name" value="Homeodomain-like_sf"/>
</dbReference>
<keyword evidence="3" id="KW-0804">Transcription</keyword>
<dbReference type="EMBL" id="NMUL01000019">
    <property type="protein sequence ID" value="OXM66315.1"/>
    <property type="molecule type" value="Genomic_DNA"/>
</dbReference>
<dbReference type="PANTHER" id="PTHR47506">
    <property type="entry name" value="TRANSCRIPTIONAL REGULATORY PROTEIN"/>
    <property type="match status" value="1"/>
</dbReference>
<dbReference type="Pfam" id="PF00440">
    <property type="entry name" value="TetR_N"/>
    <property type="match status" value="1"/>
</dbReference>
<comment type="caution">
    <text evidence="6">The sequence shown here is derived from an EMBL/GenBank/DDBJ whole genome shotgun (WGS) entry which is preliminary data.</text>
</comment>
<keyword evidence="2 4" id="KW-0238">DNA-binding</keyword>
<keyword evidence="7" id="KW-1185">Reference proteome</keyword>
<dbReference type="SUPFAM" id="SSF46689">
    <property type="entry name" value="Homeodomain-like"/>
    <property type="match status" value="1"/>
</dbReference>
<dbReference type="AlphaFoldDB" id="A0A229T4Z5"/>
<evidence type="ECO:0000256" key="4">
    <source>
        <dbReference type="PROSITE-ProRule" id="PRU00335"/>
    </source>
</evidence>
<keyword evidence="1" id="KW-0805">Transcription regulation</keyword>
<proteinExistence type="predicted"/>
<sequence length="211" mass="22502">MSGRKQFDVDEALDRAMRVFWELGYAETSLDTLGRATGLGRGSLYGAFGAKDDLFRRSLERYAALYEHRYEATVDAHAGDPVAAVGAYLDVVLDRIADPEVPAGCLVVQSATQLPTLSPESRKAVNRAVTAQRGRVRRALDAASADHEPAELDSLALLVVGVQHAIVVLSRTGAPAADLRSLAAAGVQAVADRLAVTTPKSTETSRSSRRT</sequence>
<dbReference type="PANTHER" id="PTHR47506:SF1">
    <property type="entry name" value="HTH-TYPE TRANSCRIPTIONAL REGULATOR YJDC"/>
    <property type="match status" value="1"/>
</dbReference>